<evidence type="ECO:0000313" key="1">
    <source>
        <dbReference type="EMBL" id="VAW80714.1"/>
    </source>
</evidence>
<sequence length="112" mass="12742">MKAPFILNENGDISLFKDMESLVCYLEPEDIRNCEYTVHDSDGYKLKLDIGRDSKNIQIVRVSERDDNKCCLDALKISLIEFLNSLDINTVSNAPTLDQLIIIIVQKLGYTT</sequence>
<accession>A0A3B0ZHG0</accession>
<protein>
    <submittedName>
        <fullName evidence="1">Uncharacterized protein</fullName>
    </submittedName>
</protein>
<gene>
    <name evidence="1" type="ORF">MNBD_GAMMA12-854</name>
</gene>
<name>A0A3B0ZHG0_9ZZZZ</name>
<dbReference type="AlphaFoldDB" id="A0A3B0ZHG0"/>
<organism evidence="1">
    <name type="scientific">hydrothermal vent metagenome</name>
    <dbReference type="NCBI Taxonomy" id="652676"/>
    <lineage>
        <taxon>unclassified sequences</taxon>
        <taxon>metagenomes</taxon>
        <taxon>ecological metagenomes</taxon>
    </lineage>
</organism>
<proteinExistence type="predicted"/>
<dbReference type="EMBL" id="UOFL01000202">
    <property type="protein sequence ID" value="VAW80714.1"/>
    <property type="molecule type" value="Genomic_DNA"/>
</dbReference>
<reference evidence="1" key="1">
    <citation type="submission" date="2018-06" db="EMBL/GenBank/DDBJ databases">
        <authorList>
            <person name="Zhirakovskaya E."/>
        </authorList>
    </citation>
    <scope>NUCLEOTIDE SEQUENCE</scope>
</reference>